<evidence type="ECO:0000313" key="2">
    <source>
        <dbReference type="EMBL" id="PSL02272.1"/>
    </source>
</evidence>
<gene>
    <name evidence="2" type="ORF">CLV48_11055</name>
</gene>
<organism evidence="2 3">
    <name type="scientific">Cecembia rubra</name>
    <dbReference type="NCBI Taxonomy" id="1485585"/>
    <lineage>
        <taxon>Bacteria</taxon>
        <taxon>Pseudomonadati</taxon>
        <taxon>Bacteroidota</taxon>
        <taxon>Cytophagia</taxon>
        <taxon>Cytophagales</taxon>
        <taxon>Cyclobacteriaceae</taxon>
        <taxon>Cecembia</taxon>
    </lineage>
</organism>
<accession>A0A2P8DYI9</accession>
<reference evidence="2 3" key="1">
    <citation type="submission" date="2018-03" db="EMBL/GenBank/DDBJ databases">
        <title>Genomic Encyclopedia of Archaeal and Bacterial Type Strains, Phase II (KMG-II): from individual species to whole genera.</title>
        <authorList>
            <person name="Goeker M."/>
        </authorList>
    </citation>
    <scope>NUCLEOTIDE SEQUENCE [LARGE SCALE GENOMIC DNA]</scope>
    <source>
        <strain evidence="2 3">DSM 28057</strain>
    </source>
</reference>
<dbReference type="AlphaFoldDB" id="A0A2P8DYI9"/>
<dbReference type="RefSeq" id="WP_010608544.1">
    <property type="nucleotide sequence ID" value="NZ_PYGF01000010.1"/>
</dbReference>
<sequence>MKKTLLLLIFLIQTPFLLQAQKEVSIFPKTYWSSGGEWIFSGGTVQDYNNVLRWAPVFNFQNFLNFDQSPNFGWFTGANLRNVGFIFDESPSVRKKVRTYNVGVPLGIKFGNLNSQFFFAGYELEWAVNYRERTFVDERRVERFNVWFSDRVNRWQSSFFAGMNLPGGTNIKIKYYPTEFFNRSFMATYRDTGAMIRPYENFRANVFYVSLSFDLFKEGKIAVGDN</sequence>
<keyword evidence="3" id="KW-1185">Reference proteome</keyword>
<evidence type="ECO:0000313" key="3">
    <source>
        <dbReference type="Proteomes" id="UP000240708"/>
    </source>
</evidence>
<dbReference type="Proteomes" id="UP000240708">
    <property type="component" value="Unassembled WGS sequence"/>
</dbReference>
<name>A0A2P8DYI9_9BACT</name>
<dbReference type="EMBL" id="PYGF01000010">
    <property type="protein sequence ID" value="PSL02272.1"/>
    <property type="molecule type" value="Genomic_DNA"/>
</dbReference>
<protein>
    <recommendedName>
        <fullName evidence="4">Outer membrane protein with beta-barrel domain</fullName>
    </recommendedName>
</protein>
<dbReference type="OrthoDB" id="1118205at2"/>
<evidence type="ECO:0000256" key="1">
    <source>
        <dbReference type="SAM" id="SignalP"/>
    </source>
</evidence>
<evidence type="ECO:0008006" key="4">
    <source>
        <dbReference type="Google" id="ProtNLM"/>
    </source>
</evidence>
<proteinExistence type="predicted"/>
<comment type="caution">
    <text evidence="2">The sequence shown here is derived from an EMBL/GenBank/DDBJ whole genome shotgun (WGS) entry which is preliminary data.</text>
</comment>
<feature type="chain" id="PRO_5015151724" description="Outer membrane protein with beta-barrel domain" evidence="1">
    <location>
        <begin position="21"/>
        <end position="226"/>
    </location>
</feature>
<keyword evidence="1" id="KW-0732">Signal</keyword>
<feature type="signal peptide" evidence="1">
    <location>
        <begin position="1"/>
        <end position="20"/>
    </location>
</feature>